<dbReference type="Proteomes" id="UP001597286">
    <property type="component" value="Unassembled WGS sequence"/>
</dbReference>
<organism evidence="1 2">
    <name type="scientific">Rhodococcus gannanensis</name>
    <dbReference type="NCBI Taxonomy" id="1960308"/>
    <lineage>
        <taxon>Bacteria</taxon>
        <taxon>Bacillati</taxon>
        <taxon>Actinomycetota</taxon>
        <taxon>Actinomycetes</taxon>
        <taxon>Mycobacteriales</taxon>
        <taxon>Nocardiaceae</taxon>
        <taxon>Rhodococcus</taxon>
    </lineage>
</organism>
<sequence length="188" mass="19662">MPTVHLVRAGERRRVPWRNGAGVTEEIAVGPESTSGEPLWRISVADLGETPTVFSAFDGQDRIFTVVGEHAVALEWESRTVSVSPWCPVAFEGAAAPRCVPDGATLAFNVMVDAGVADATVEFVDVGADSVRTGTDGVTALFVKSGAASAAAHRAHPGDCLVVRDEEVDLLGDARGLLVRISLSHSTG</sequence>
<evidence type="ECO:0000313" key="1">
    <source>
        <dbReference type="EMBL" id="MFD1815837.1"/>
    </source>
</evidence>
<dbReference type="RefSeq" id="WP_378488285.1">
    <property type="nucleotide sequence ID" value="NZ_JBHUFB010000022.1"/>
</dbReference>
<name>A0ABW4PBW9_9NOCA</name>
<reference evidence="2" key="1">
    <citation type="journal article" date="2019" name="Int. J. Syst. Evol. Microbiol.">
        <title>The Global Catalogue of Microorganisms (GCM) 10K type strain sequencing project: providing services to taxonomists for standard genome sequencing and annotation.</title>
        <authorList>
            <consortium name="The Broad Institute Genomics Platform"/>
            <consortium name="The Broad Institute Genome Sequencing Center for Infectious Disease"/>
            <person name="Wu L."/>
            <person name="Ma J."/>
        </authorList>
    </citation>
    <scope>NUCLEOTIDE SEQUENCE [LARGE SCALE GENOMIC DNA]</scope>
    <source>
        <strain evidence="2">DT72</strain>
    </source>
</reference>
<comment type="caution">
    <text evidence="1">The sequence shown here is derived from an EMBL/GenBank/DDBJ whole genome shotgun (WGS) entry which is preliminary data.</text>
</comment>
<evidence type="ECO:0000313" key="2">
    <source>
        <dbReference type="Proteomes" id="UP001597286"/>
    </source>
</evidence>
<dbReference type="PANTHER" id="PTHR37943:SF1">
    <property type="entry name" value="PROTEIN VES"/>
    <property type="match status" value="1"/>
</dbReference>
<dbReference type="Gene3D" id="2.60.120.10">
    <property type="entry name" value="Jelly Rolls"/>
    <property type="match status" value="1"/>
</dbReference>
<accession>A0ABW4PBW9</accession>
<dbReference type="SUPFAM" id="SSF51182">
    <property type="entry name" value="RmlC-like cupins"/>
    <property type="match status" value="1"/>
</dbReference>
<dbReference type="PANTHER" id="PTHR37943">
    <property type="entry name" value="PROTEIN VES"/>
    <property type="match status" value="1"/>
</dbReference>
<dbReference type="InterPro" id="IPR010282">
    <property type="entry name" value="Uncharacterised_HutD/Ves"/>
</dbReference>
<dbReference type="InterPro" id="IPR011051">
    <property type="entry name" value="RmlC_Cupin_sf"/>
</dbReference>
<protein>
    <submittedName>
        <fullName evidence="1">HutD family protein</fullName>
    </submittedName>
</protein>
<proteinExistence type="predicted"/>
<keyword evidence="2" id="KW-1185">Reference proteome</keyword>
<gene>
    <name evidence="1" type="ORF">ACFSJG_26775</name>
</gene>
<dbReference type="InterPro" id="IPR014710">
    <property type="entry name" value="RmlC-like_jellyroll"/>
</dbReference>
<dbReference type="Pfam" id="PF05962">
    <property type="entry name" value="HutD"/>
    <property type="match status" value="1"/>
</dbReference>
<dbReference type="EMBL" id="JBHUFB010000022">
    <property type="protein sequence ID" value="MFD1815837.1"/>
    <property type="molecule type" value="Genomic_DNA"/>
</dbReference>